<evidence type="ECO:0000313" key="1">
    <source>
        <dbReference type="EMBL" id="SVD39449.1"/>
    </source>
</evidence>
<dbReference type="EMBL" id="UINC01147876">
    <property type="protein sequence ID" value="SVD39449.1"/>
    <property type="molecule type" value="Genomic_DNA"/>
</dbReference>
<protein>
    <submittedName>
        <fullName evidence="1">Uncharacterized protein</fullName>
    </submittedName>
</protein>
<gene>
    <name evidence="1" type="ORF">METZ01_LOCUS392303</name>
</gene>
<dbReference type="AlphaFoldDB" id="A0A382UYZ2"/>
<organism evidence="1">
    <name type="scientific">marine metagenome</name>
    <dbReference type="NCBI Taxonomy" id="408172"/>
    <lineage>
        <taxon>unclassified sequences</taxon>
        <taxon>metagenomes</taxon>
        <taxon>ecological metagenomes</taxon>
    </lineage>
</organism>
<dbReference type="Pfam" id="PF13419">
    <property type="entry name" value="HAD_2"/>
    <property type="match status" value="1"/>
</dbReference>
<name>A0A382UYZ2_9ZZZZ</name>
<dbReference type="InterPro" id="IPR036412">
    <property type="entry name" value="HAD-like_sf"/>
</dbReference>
<dbReference type="InterPro" id="IPR023214">
    <property type="entry name" value="HAD_sf"/>
</dbReference>
<dbReference type="InterPro" id="IPR023198">
    <property type="entry name" value="PGP-like_dom2"/>
</dbReference>
<sequence>TLANTEHDGHLRAFNETFRLFELDWYWDRELYSVLLSVSGGKERLAHYINHYNPKLESNLSVNDIADMHNKKTEIFIDYVANGQVSLRVGVDRIIEEAFDSGLRLGIATTTSLKNVEALMVSTLGEYTFDRFEVIGAGDVVKSKKPAADIYQYVLDKMQLNCHECIAFEDSQIGFTSATSAGLKTVVTLNEYTKTKNFEGALVVLDHLGEENQPFEIIKGNPTDHSFVSVGYLKELYEQDR</sequence>
<dbReference type="InterPro" id="IPR044999">
    <property type="entry name" value="CbbY-like"/>
</dbReference>
<dbReference type="SUPFAM" id="SSF56784">
    <property type="entry name" value="HAD-like"/>
    <property type="match status" value="1"/>
</dbReference>
<dbReference type="GO" id="GO:0016787">
    <property type="term" value="F:hydrolase activity"/>
    <property type="evidence" value="ECO:0007669"/>
    <property type="project" value="InterPro"/>
</dbReference>
<feature type="non-terminal residue" evidence="1">
    <location>
        <position position="1"/>
    </location>
</feature>
<dbReference type="Gene3D" id="3.40.50.1000">
    <property type="entry name" value="HAD superfamily/HAD-like"/>
    <property type="match status" value="1"/>
</dbReference>
<dbReference type="InterPro" id="IPR006439">
    <property type="entry name" value="HAD-SF_hydro_IA"/>
</dbReference>
<dbReference type="Gene3D" id="1.10.150.240">
    <property type="entry name" value="Putative phosphatase, domain 2"/>
    <property type="match status" value="1"/>
</dbReference>
<accession>A0A382UYZ2</accession>
<reference evidence="1" key="1">
    <citation type="submission" date="2018-05" db="EMBL/GenBank/DDBJ databases">
        <authorList>
            <person name="Lanie J.A."/>
            <person name="Ng W.-L."/>
            <person name="Kazmierczak K.M."/>
            <person name="Andrzejewski T.M."/>
            <person name="Davidsen T.M."/>
            <person name="Wayne K.J."/>
            <person name="Tettelin H."/>
            <person name="Glass J.I."/>
            <person name="Rusch D."/>
            <person name="Podicherti R."/>
            <person name="Tsui H.-C.T."/>
            <person name="Winkler M.E."/>
        </authorList>
    </citation>
    <scope>NUCLEOTIDE SEQUENCE</scope>
</reference>
<dbReference type="PANTHER" id="PTHR42896">
    <property type="entry name" value="XYLULOSE-1,5-BISPHOSPHATE (XUBP) PHOSPHATASE"/>
    <property type="match status" value="1"/>
</dbReference>
<proteinExistence type="predicted"/>
<dbReference type="PANTHER" id="PTHR42896:SF2">
    <property type="entry name" value="CBBY-LIKE PROTEIN"/>
    <property type="match status" value="1"/>
</dbReference>
<dbReference type="NCBIfam" id="TIGR01509">
    <property type="entry name" value="HAD-SF-IA-v3"/>
    <property type="match status" value="1"/>
</dbReference>
<dbReference type="InterPro" id="IPR041492">
    <property type="entry name" value="HAD_2"/>
</dbReference>